<feature type="signal peptide" evidence="3">
    <location>
        <begin position="1"/>
        <end position="33"/>
    </location>
</feature>
<dbReference type="Gene3D" id="1.25.40.10">
    <property type="entry name" value="Tetratricopeptide repeat domain"/>
    <property type="match status" value="1"/>
</dbReference>
<evidence type="ECO:0000313" key="5">
    <source>
        <dbReference type="Proteomes" id="UP001226867"/>
    </source>
</evidence>
<keyword evidence="1" id="KW-0802">TPR repeat</keyword>
<accession>A0ABT9SEB9</accession>
<dbReference type="EMBL" id="JAUSRO010000021">
    <property type="protein sequence ID" value="MDP9902708.1"/>
    <property type="molecule type" value="Genomic_DNA"/>
</dbReference>
<dbReference type="InterPro" id="IPR019734">
    <property type="entry name" value="TPR_rpt"/>
</dbReference>
<feature type="region of interest" description="Disordered" evidence="2">
    <location>
        <begin position="280"/>
        <end position="300"/>
    </location>
</feature>
<dbReference type="SUPFAM" id="SSF48452">
    <property type="entry name" value="TPR-like"/>
    <property type="match status" value="1"/>
</dbReference>
<keyword evidence="3" id="KW-0732">Signal</keyword>
<dbReference type="Proteomes" id="UP001226867">
    <property type="component" value="Unassembled WGS sequence"/>
</dbReference>
<feature type="repeat" description="TPR" evidence="1">
    <location>
        <begin position="171"/>
        <end position="204"/>
    </location>
</feature>
<evidence type="ECO:0000256" key="3">
    <source>
        <dbReference type="SAM" id="SignalP"/>
    </source>
</evidence>
<protein>
    <submittedName>
        <fullName evidence="4">Flp pilus assembly protein TadD</fullName>
    </submittedName>
</protein>
<keyword evidence="5" id="KW-1185">Reference proteome</keyword>
<dbReference type="PROSITE" id="PS50005">
    <property type="entry name" value="TPR"/>
    <property type="match status" value="1"/>
</dbReference>
<evidence type="ECO:0000313" key="4">
    <source>
        <dbReference type="EMBL" id="MDP9902708.1"/>
    </source>
</evidence>
<organism evidence="4 5">
    <name type="scientific">Variovorax ginsengisoli</name>
    <dbReference type="NCBI Taxonomy" id="363844"/>
    <lineage>
        <taxon>Bacteria</taxon>
        <taxon>Pseudomonadati</taxon>
        <taxon>Pseudomonadota</taxon>
        <taxon>Betaproteobacteria</taxon>
        <taxon>Burkholderiales</taxon>
        <taxon>Comamonadaceae</taxon>
        <taxon>Variovorax</taxon>
    </lineage>
</organism>
<name>A0ABT9SEB9_9BURK</name>
<sequence length="300" mass="31899">MSPITCLGGRARASRRLQSGLALAVLLALGACSATKPKPFYQAAEAQQLRAAAEATASSATSSAAMANTASTYIRLVDQMQRDGLWFASLAHIDALEQRWGVSPESNRLRADALRQTDQPEASRRMYDKLIGTPLEGAGYHGLGLLAGSQSDFPLAIRMLEQAQRRNPIDALLLSDMGYAQMRAGQLPAARIPLMQALQLQPDNQRIQVNVALYLQASGQTEQALALMNASNMPAATRSVIADAASRMAVGVVPAAAPDAALSLKTAAWPRRVHVMVRPDPLATDSPNTLPTLLPAGDKP</sequence>
<dbReference type="InterPro" id="IPR011990">
    <property type="entry name" value="TPR-like_helical_dom_sf"/>
</dbReference>
<gene>
    <name evidence="4" type="ORF">J2W36_004986</name>
</gene>
<dbReference type="RefSeq" id="WP_307692445.1">
    <property type="nucleotide sequence ID" value="NZ_JAUSRO010000021.1"/>
</dbReference>
<dbReference type="SMART" id="SM00028">
    <property type="entry name" value="TPR"/>
    <property type="match status" value="2"/>
</dbReference>
<comment type="caution">
    <text evidence="4">The sequence shown here is derived from an EMBL/GenBank/DDBJ whole genome shotgun (WGS) entry which is preliminary data.</text>
</comment>
<evidence type="ECO:0000256" key="1">
    <source>
        <dbReference type="PROSITE-ProRule" id="PRU00339"/>
    </source>
</evidence>
<feature type="chain" id="PRO_5047257382" evidence="3">
    <location>
        <begin position="34"/>
        <end position="300"/>
    </location>
</feature>
<evidence type="ECO:0000256" key="2">
    <source>
        <dbReference type="SAM" id="MobiDB-lite"/>
    </source>
</evidence>
<reference evidence="4 5" key="1">
    <citation type="submission" date="2023-07" db="EMBL/GenBank/DDBJ databases">
        <title>Sorghum-associated microbial communities from plants grown in Nebraska, USA.</title>
        <authorList>
            <person name="Schachtman D."/>
        </authorList>
    </citation>
    <scope>NUCLEOTIDE SEQUENCE [LARGE SCALE GENOMIC DNA]</scope>
    <source>
        <strain evidence="4 5">DS1607</strain>
    </source>
</reference>
<proteinExistence type="predicted"/>